<feature type="transmembrane region" description="Helical" evidence="1">
    <location>
        <begin position="63"/>
        <end position="83"/>
    </location>
</feature>
<keyword evidence="1" id="KW-1133">Transmembrane helix</keyword>
<dbReference type="Proteomes" id="UP000240424">
    <property type="component" value="Unassembled WGS sequence"/>
</dbReference>
<dbReference type="RefSeq" id="WP_077076995.1">
    <property type="nucleotide sequence ID" value="NZ_FUEZ01000003.1"/>
</dbReference>
<reference evidence="2 3" key="1">
    <citation type="submission" date="2017-01" db="EMBL/GenBank/DDBJ databases">
        <authorList>
            <consortium name="Urmite Genomes"/>
        </authorList>
    </citation>
    <scope>NUCLEOTIDE SEQUENCE [LARGE SCALE GENOMIC DNA]</scope>
    <source>
        <strain evidence="2 3">AB215</strain>
    </source>
</reference>
<keyword evidence="1" id="KW-0812">Transmembrane</keyword>
<keyword evidence="1" id="KW-0472">Membrane</keyword>
<gene>
    <name evidence="2" type="ORF">MNAB215_112</name>
</gene>
<dbReference type="EMBL" id="FUEZ01000003">
    <property type="protein sequence ID" value="SPM37937.1"/>
    <property type="molecule type" value="Genomic_DNA"/>
</dbReference>
<feature type="transmembrane region" description="Helical" evidence="1">
    <location>
        <begin position="23"/>
        <end position="51"/>
    </location>
</feature>
<protein>
    <submittedName>
        <fullName evidence="2">Integral membrane protein</fullName>
    </submittedName>
</protein>
<proteinExistence type="predicted"/>
<keyword evidence="3" id="KW-1185">Reference proteome</keyword>
<evidence type="ECO:0000313" key="3">
    <source>
        <dbReference type="Proteomes" id="UP000240424"/>
    </source>
</evidence>
<dbReference type="STRING" id="1841861.GCA_900157365_04314"/>
<dbReference type="OrthoDB" id="4735943at2"/>
<sequence>MTTHNAAVRAVTPSDTNTNTNGIAIAAFVLSLMGMYASPLLSAALALIALFQVRRRDQNGFGLAIAAIAVSAAVTALHVAMWIHCGHANFEMLTTSHW</sequence>
<dbReference type="AlphaFoldDB" id="A0A2U3P2J4"/>
<evidence type="ECO:0000256" key="1">
    <source>
        <dbReference type="SAM" id="Phobius"/>
    </source>
</evidence>
<accession>A0A2U3P2J4</accession>
<organism evidence="2 3">
    <name type="scientific">Mycobacterium numidiamassiliense</name>
    <dbReference type="NCBI Taxonomy" id="1841861"/>
    <lineage>
        <taxon>Bacteria</taxon>
        <taxon>Bacillati</taxon>
        <taxon>Actinomycetota</taxon>
        <taxon>Actinomycetes</taxon>
        <taxon>Mycobacteriales</taxon>
        <taxon>Mycobacteriaceae</taxon>
        <taxon>Mycobacterium</taxon>
    </lineage>
</organism>
<name>A0A2U3P2J4_9MYCO</name>
<evidence type="ECO:0000313" key="2">
    <source>
        <dbReference type="EMBL" id="SPM37937.1"/>
    </source>
</evidence>